<sequence>MSAGDIPEADRIDGVPHPRHTAQLFGQHAAEADFRAALAGGRLHHGWLLTGPRGVGKATLAWRLARALLAFGTGATTLDVPADHPVARRMAALSEGRLLLLRRAWDPEKKRLPARIGVDEARRLQEFLTLSAADGGWRAVIVDAADDLTPEAANALLKLLEEPPPRTVLFLVCHRPAALLPTIRSRCRPLALAPLGAGDMGRALDQAGVAVEDTAAVAELAHGSVGAAVGLVTLEGTALYARLVGLLSGLPRVDRTGLLAVAQAMGGRGAEDRRDLVFDLLGQWLMRAARTGAGHPPPAEAAPNEAALCA</sequence>
<evidence type="ECO:0000313" key="1">
    <source>
        <dbReference type="EMBL" id="MBK5928517.1"/>
    </source>
</evidence>
<organism evidence="1 2">
    <name type="scientific">Rhodobaculum claviforme</name>
    <dbReference type="NCBI Taxonomy" id="1549854"/>
    <lineage>
        <taxon>Bacteria</taxon>
        <taxon>Pseudomonadati</taxon>
        <taxon>Pseudomonadota</taxon>
        <taxon>Alphaproteobacteria</taxon>
        <taxon>Rhodobacterales</taxon>
        <taxon>Paracoccaceae</taxon>
        <taxon>Rhodobaculum</taxon>
    </lineage>
</organism>
<dbReference type="Pfam" id="PF13177">
    <property type="entry name" value="DNA_pol3_delta2"/>
    <property type="match status" value="1"/>
</dbReference>
<dbReference type="PANTHER" id="PTHR11669:SF8">
    <property type="entry name" value="DNA POLYMERASE III SUBUNIT DELTA"/>
    <property type="match status" value="1"/>
</dbReference>
<dbReference type="InterPro" id="IPR050238">
    <property type="entry name" value="DNA_Rep/Repair_Clamp_Loader"/>
</dbReference>
<dbReference type="Gene3D" id="3.40.50.300">
    <property type="entry name" value="P-loop containing nucleotide triphosphate hydrolases"/>
    <property type="match status" value="1"/>
</dbReference>
<reference evidence="1" key="2">
    <citation type="journal article" date="2020" name="Microorganisms">
        <title>Osmotic Adaptation and Compatible Solute Biosynthesis of Phototrophic Bacteria as Revealed from Genome Analyses.</title>
        <authorList>
            <person name="Imhoff J.F."/>
            <person name="Rahn T."/>
            <person name="Kunzel S."/>
            <person name="Keller A."/>
            <person name="Neulinger S.C."/>
        </authorList>
    </citation>
    <scope>NUCLEOTIDE SEQUENCE</scope>
    <source>
        <strain evidence="1">LMG 28126</strain>
    </source>
</reference>
<comment type="caution">
    <text evidence="1">The sequence shown here is derived from an EMBL/GenBank/DDBJ whole genome shotgun (WGS) entry which is preliminary data.</text>
</comment>
<dbReference type="GO" id="GO:0006261">
    <property type="term" value="P:DNA-templated DNA replication"/>
    <property type="evidence" value="ECO:0007669"/>
    <property type="project" value="TreeGrafter"/>
</dbReference>
<protein>
    <submittedName>
        <fullName evidence="1">DNA polymerase III subunit delta</fullName>
    </submittedName>
</protein>
<gene>
    <name evidence="1" type="ORF">CCR87_14460</name>
</gene>
<dbReference type="InterPro" id="IPR027417">
    <property type="entry name" value="P-loop_NTPase"/>
</dbReference>
<evidence type="ECO:0000313" key="2">
    <source>
        <dbReference type="Proteomes" id="UP000706333"/>
    </source>
</evidence>
<dbReference type="Proteomes" id="UP000706333">
    <property type="component" value="Unassembled WGS sequence"/>
</dbReference>
<dbReference type="RefSeq" id="WP_201158277.1">
    <property type="nucleotide sequence ID" value="NZ_NHSD01000308.1"/>
</dbReference>
<accession>A0A934WK12</accession>
<dbReference type="EMBL" id="NHSD01000308">
    <property type="protein sequence ID" value="MBK5928517.1"/>
    <property type="molecule type" value="Genomic_DNA"/>
</dbReference>
<proteinExistence type="predicted"/>
<dbReference type="GO" id="GO:0009360">
    <property type="term" value="C:DNA polymerase III complex"/>
    <property type="evidence" value="ECO:0007669"/>
    <property type="project" value="TreeGrafter"/>
</dbReference>
<dbReference type="SUPFAM" id="SSF52540">
    <property type="entry name" value="P-loop containing nucleoside triphosphate hydrolases"/>
    <property type="match status" value="1"/>
</dbReference>
<dbReference type="AlphaFoldDB" id="A0A934WK12"/>
<feature type="non-terminal residue" evidence="1">
    <location>
        <position position="310"/>
    </location>
</feature>
<reference evidence="1" key="1">
    <citation type="submission" date="2017-05" db="EMBL/GenBank/DDBJ databases">
        <authorList>
            <person name="Imhoff J.F."/>
            <person name="Rahn T."/>
            <person name="Kuenzel S."/>
            <person name="Neulinger S.C."/>
        </authorList>
    </citation>
    <scope>NUCLEOTIDE SEQUENCE</scope>
    <source>
        <strain evidence="1">LMG 28126</strain>
    </source>
</reference>
<name>A0A934WK12_9RHOB</name>
<dbReference type="PANTHER" id="PTHR11669">
    <property type="entry name" value="REPLICATION FACTOR C / DNA POLYMERASE III GAMMA-TAU SUBUNIT"/>
    <property type="match status" value="1"/>
</dbReference>
<dbReference type="NCBIfam" id="NF005677">
    <property type="entry name" value="PRK07471.1"/>
    <property type="match status" value="1"/>
</dbReference>
<keyword evidence="2" id="KW-1185">Reference proteome</keyword>